<dbReference type="GO" id="GO:0008168">
    <property type="term" value="F:methyltransferase activity"/>
    <property type="evidence" value="ECO:0007669"/>
    <property type="project" value="UniProtKB-KW"/>
</dbReference>
<dbReference type="EMBL" id="NIDE01000007">
    <property type="protein sequence ID" value="OWK41031.1"/>
    <property type="molecule type" value="Genomic_DNA"/>
</dbReference>
<keyword evidence="1" id="KW-0489">Methyltransferase</keyword>
<dbReference type="InterPro" id="IPR029063">
    <property type="entry name" value="SAM-dependent_MTases_sf"/>
</dbReference>
<protein>
    <submittedName>
        <fullName evidence="1">Methyltransferase-related protein</fullName>
    </submittedName>
</protein>
<dbReference type="Gene3D" id="3.40.50.150">
    <property type="entry name" value="Vaccinia Virus protein VP39"/>
    <property type="match status" value="1"/>
</dbReference>
<accession>A0A225DHS9</accession>
<dbReference type="Pfam" id="PF13489">
    <property type="entry name" value="Methyltransf_23"/>
    <property type="match status" value="1"/>
</dbReference>
<comment type="caution">
    <text evidence="1">The sequence shown here is derived from an EMBL/GenBank/DDBJ whole genome shotgun (WGS) entry which is preliminary data.</text>
</comment>
<gene>
    <name evidence="1" type="ORF">FRUB_04923</name>
</gene>
<dbReference type="GO" id="GO:0032259">
    <property type="term" value="P:methylation"/>
    <property type="evidence" value="ECO:0007669"/>
    <property type="project" value="UniProtKB-KW"/>
</dbReference>
<name>A0A225DHS9_9BACT</name>
<dbReference type="OrthoDB" id="272052at2"/>
<keyword evidence="1" id="KW-0808">Transferase</keyword>
<organism evidence="1 2">
    <name type="scientific">Fimbriiglobus ruber</name>
    <dbReference type="NCBI Taxonomy" id="1908690"/>
    <lineage>
        <taxon>Bacteria</taxon>
        <taxon>Pseudomonadati</taxon>
        <taxon>Planctomycetota</taxon>
        <taxon>Planctomycetia</taxon>
        <taxon>Gemmatales</taxon>
        <taxon>Gemmataceae</taxon>
        <taxon>Fimbriiglobus</taxon>
    </lineage>
</organism>
<dbReference type="Proteomes" id="UP000214646">
    <property type="component" value="Unassembled WGS sequence"/>
</dbReference>
<evidence type="ECO:0000313" key="2">
    <source>
        <dbReference type="Proteomes" id="UP000214646"/>
    </source>
</evidence>
<keyword evidence="2" id="KW-1185">Reference proteome</keyword>
<sequence>MLDYGGGNGRLAELLRAAGFPRVETYDPFVPRFATKPTERFDCIVSIEMVEHSTDPVGTFAEMNDLLTEPGLILFSTLLQPNDLDRRGLSWWYVGPRNGPVSLYTKAALDAIGRRFGLTRHSFDNNHHAFYRVLPAFAESFIRADVTVEDSR</sequence>
<proteinExistence type="predicted"/>
<evidence type="ECO:0000313" key="1">
    <source>
        <dbReference type="EMBL" id="OWK41031.1"/>
    </source>
</evidence>
<dbReference type="SUPFAM" id="SSF53335">
    <property type="entry name" value="S-adenosyl-L-methionine-dependent methyltransferases"/>
    <property type="match status" value="1"/>
</dbReference>
<reference evidence="2" key="1">
    <citation type="submission" date="2017-06" db="EMBL/GenBank/DDBJ databases">
        <title>Genome analysis of Fimbriiglobus ruber SP5, the first member of the order Planctomycetales with confirmed chitinolytic capability.</title>
        <authorList>
            <person name="Ravin N.V."/>
            <person name="Rakitin A.L."/>
            <person name="Ivanova A.A."/>
            <person name="Beletsky A.V."/>
            <person name="Kulichevskaya I.S."/>
            <person name="Mardanov A.V."/>
            <person name="Dedysh S.N."/>
        </authorList>
    </citation>
    <scope>NUCLEOTIDE SEQUENCE [LARGE SCALE GENOMIC DNA]</scope>
    <source>
        <strain evidence="2">SP5</strain>
    </source>
</reference>
<dbReference type="AlphaFoldDB" id="A0A225DHS9"/>